<dbReference type="Pfam" id="PF02754">
    <property type="entry name" value="CCG"/>
    <property type="match status" value="1"/>
</dbReference>
<dbReference type="KEGG" id="tmai:FVE67_00570"/>
<dbReference type="PANTHER" id="PTHR32479:SF19">
    <property type="entry name" value="ANAEROBIC GLYCEROL-3-PHOSPHATE DEHYDROGENASE SUBUNIT C"/>
    <property type="match status" value="1"/>
</dbReference>
<evidence type="ECO:0000256" key="1">
    <source>
        <dbReference type="ARBA" id="ARBA00022485"/>
    </source>
</evidence>
<dbReference type="SUPFAM" id="SSF46548">
    <property type="entry name" value="alpha-helical ferredoxin"/>
    <property type="match status" value="1"/>
</dbReference>
<dbReference type="GO" id="GO:0016491">
    <property type="term" value="F:oxidoreductase activity"/>
    <property type="evidence" value="ECO:0007669"/>
    <property type="project" value="UniProtKB-ARBA"/>
</dbReference>
<organism evidence="7 8">
    <name type="scientific">Thermosulfurimonas marina</name>
    <dbReference type="NCBI Taxonomy" id="2047767"/>
    <lineage>
        <taxon>Bacteria</taxon>
        <taxon>Pseudomonadati</taxon>
        <taxon>Thermodesulfobacteriota</taxon>
        <taxon>Thermodesulfobacteria</taxon>
        <taxon>Thermodesulfobacteriales</taxon>
        <taxon>Thermodesulfobacteriaceae</taxon>
        <taxon>Thermosulfurimonas</taxon>
    </lineage>
</organism>
<keyword evidence="1" id="KW-0004">4Fe-4S</keyword>
<dbReference type="InterPro" id="IPR017896">
    <property type="entry name" value="4Fe4S_Fe-S-bd"/>
</dbReference>
<evidence type="ECO:0000313" key="8">
    <source>
        <dbReference type="Proteomes" id="UP000501253"/>
    </source>
</evidence>
<dbReference type="GO" id="GO:0051539">
    <property type="term" value="F:4 iron, 4 sulfur cluster binding"/>
    <property type="evidence" value="ECO:0007669"/>
    <property type="project" value="UniProtKB-KW"/>
</dbReference>
<name>A0A6H1WQ97_9BACT</name>
<dbReference type="InterPro" id="IPR009051">
    <property type="entry name" value="Helical_ferredxn"/>
</dbReference>
<feature type="domain" description="4Fe-4S ferredoxin-type" evidence="6">
    <location>
        <begin position="42"/>
        <end position="72"/>
    </location>
</feature>
<dbReference type="Gene3D" id="1.10.1060.10">
    <property type="entry name" value="Alpha-helical ferredoxin"/>
    <property type="match status" value="1"/>
</dbReference>
<evidence type="ECO:0000256" key="3">
    <source>
        <dbReference type="ARBA" id="ARBA00022737"/>
    </source>
</evidence>
<dbReference type="PANTHER" id="PTHR32479">
    <property type="entry name" value="GLYCOLATE OXIDASE IRON-SULFUR SUBUNIT"/>
    <property type="match status" value="1"/>
</dbReference>
<keyword evidence="4" id="KW-0408">Iron</keyword>
<evidence type="ECO:0000256" key="4">
    <source>
        <dbReference type="ARBA" id="ARBA00023004"/>
    </source>
</evidence>
<keyword evidence="8" id="KW-1185">Reference proteome</keyword>
<gene>
    <name evidence="7" type="ORF">FVE67_00570</name>
</gene>
<keyword evidence="3" id="KW-0677">Repeat</keyword>
<dbReference type="RefSeq" id="WP_168718738.1">
    <property type="nucleotide sequence ID" value="NZ_CP042909.1"/>
</dbReference>
<dbReference type="InterPro" id="IPR004017">
    <property type="entry name" value="Cys_rich_dom"/>
</dbReference>
<dbReference type="GO" id="GO:0046872">
    <property type="term" value="F:metal ion binding"/>
    <property type="evidence" value="ECO:0007669"/>
    <property type="project" value="UniProtKB-KW"/>
</dbReference>
<dbReference type="Proteomes" id="UP000501253">
    <property type="component" value="Chromosome"/>
</dbReference>
<keyword evidence="5" id="KW-0411">Iron-sulfur</keyword>
<dbReference type="PROSITE" id="PS51379">
    <property type="entry name" value="4FE4S_FER_2"/>
    <property type="match status" value="2"/>
</dbReference>
<dbReference type="InterPro" id="IPR017900">
    <property type="entry name" value="4Fe4S_Fe_S_CS"/>
</dbReference>
<dbReference type="AlphaFoldDB" id="A0A6H1WQ97"/>
<evidence type="ECO:0000313" key="7">
    <source>
        <dbReference type="EMBL" id="QJA05372.1"/>
    </source>
</evidence>
<feature type="domain" description="4Fe-4S ferredoxin-type" evidence="6">
    <location>
        <begin position="1"/>
        <end position="29"/>
    </location>
</feature>
<dbReference type="Pfam" id="PF13183">
    <property type="entry name" value="Fer4_8"/>
    <property type="match status" value="1"/>
</dbReference>
<sequence length="311" mass="34451">MKKPELSLCSRCGRCLSVCPTYLETRLERFSPRGRVALLEAGLPDRKSLKRCLRCGRCERICPNEVPLARTVALEEKGFPLLGKLLSFLSLPSPSRFFPRPGDPVLFLSCGAAFLYPEALARYQTFLEGRGFSPGISPALCCGLPYLSLGGLETFFFRARKTLEALKDIPGPLVTLCASCFWTLKKLYPLLFADTELEETAEKLSQRVTEAWQFVSDNRPLLRGPSAGALHLPCHMEEPLAVPDLPQISACCGAASPEELLRAELPRPFRKALAEIRPLTLATACTGCYLKLKRALKAPPEIRHWAEFLGV</sequence>
<reference evidence="7 8" key="1">
    <citation type="submission" date="2019-08" db="EMBL/GenBank/DDBJ databases">
        <title>Complete genome sequence of Thermosulfurimonas marina SU872T, an anaerobic thermophilic chemolithoautotrophic bacterium isolated from a shallow marine hydrothermal vent.</title>
        <authorList>
            <person name="Allioux M."/>
            <person name="Jebbar M."/>
            <person name="Slobodkina G."/>
            <person name="Slobodkin A."/>
            <person name="Moalic Y."/>
            <person name="Frolova A."/>
            <person name="Shao Z."/>
            <person name="Alain K."/>
        </authorList>
    </citation>
    <scope>NUCLEOTIDE SEQUENCE [LARGE SCALE GENOMIC DNA]</scope>
    <source>
        <strain evidence="7 8">SU872</strain>
    </source>
</reference>
<keyword evidence="2" id="KW-0479">Metal-binding</keyword>
<proteinExistence type="predicted"/>
<accession>A0A6H1WQ97</accession>
<evidence type="ECO:0000259" key="6">
    <source>
        <dbReference type="PROSITE" id="PS51379"/>
    </source>
</evidence>
<dbReference type="PROSITE" id="PS00198">
    <property type="entry name" value="4FE4S_FER_1"/>
    <property type="match status" value="2"/>
</dbReference>
<evidence type="ECO:0000256" key="5">
    <source>
        <dbReference type="ARBA" id="ARBA00023014"/>
    </source>
</evidence>
<evidence type="ECO:0000256" key="2">
    <source>
        <dbReference type="ARBA" id="ARBA00022723"/>
    </source>
</evidence>
<protein>
    <submittedName>
        <fullName evidence="7">(Fe-S)-binding protein</fullName>
    </submittedName>
</protein>
<dbReference type="EMBL" id="CP042909">
    <property type="protein sequence ID" value="QJA05372.1"/>
    <property type="molecule type" value="Genomic_DNA"/>
</dbReference>